<reference evidence="1" key="1">
    <citation type="submission" date="2018-06" db="EMBL/GenBank/DDBJ databases">
        <authorList>
            <person name="Zhirakovskaya E."/>
        </authorList>
    </citation>
    <scope>NUCLEOTIDE SEQUENCE</scope>
</reference>
<feature type="non-terminal residue" evidence="1">
    <location>
        <position position="1"/>
    </location>
</feature>
<dbReference type="AlphaFoldDB" id="A0A3B0TEM1"/>
<name>A0A3B0TEM1_9ZZZZ</name>
<protein>
    <submittedName>
        <fullName evidence="1">Uncharacterized protein</fullName>
    </submittedName>
</protein>
<dbReference type="EMBL" id="UOEF01000438">
    <property type="protein sequence ID" value="VAW05416.1"/>
    <property type="molecule type" value="Genomic_DNA"/>
</dbReference>
<gene>
    <name evidence="1" type="ORF">MNBD_ALPHA04-860</name>
</gene>
<evidence type="ECO:0000313" key="1">
    <source>
        <dbReference type="EMBL" id="VAW05416.1"/>
    </source>
</evidence>
<proteinExistence type="predicted"/>
<sequence length="29" mass="3173">PKINIAKLAGFLPPYGEGTQKTIKSQMKL</sequence>
<organism evidence="1">
    <name type="scientific">hydrothermal vent metagenome</name>
    <dbReference type="NCBI Taxonomy" id="652676"/>
    <lineage>
        <taxon>unclassified sequences</taxon>
        <taxon>metagenomes</taxon>
        <taxon>ecological metagenomes</taxon>
    </lineage>
</organism>
<accession>A0A3B0TEM1</accession>